<dbReference type="RefSeq" id="WP_344160579.1">
    <property type="nucleotide sequence ID" value="NZ_BAAAPC010000004.1"/>
</dbReference>
<dbReference type="Pfam" id="PF12555">
    <property type="entry name" value="SteA-like_C"/>
    <property type="match status" value="1"/>
</dbReference>
<comment type="caution">
    <text evidence="8">The sequence shown here is derived from an EMBL/GenBank/DDBJ whole genome shotgun (WGS) entry which is preliminary data.</text>
</comment>
<accession>A0ABP5DZ36</accession>
<keyword evidence="9" id="KW-1185">Reference proteome</keyword>
<dbReference type="InterPro" id="IPR022215">
    <property type="entry name" value="SteA-like_C"/>
</dbReference>
<feature type="transmembrane region" description="Helical" evidence="6">
    <location>
        <begin position="356"/>
        <end position="375"/>
    </location>
</feature>
<feature type="region of interest" description="Disordered" evidence="5">
    <location>
        <begin position="14"/>
        <end position="34"/>
    </location>
</feature>
<feature type="domain" description="SteA-like C-terminal" evidence="7">
    <location>
        <begin position="343"/>
        <end position="394"/>
    </location>
</feature>
<keyword evidence="6" id="KW-1133">Transmembrane helix</keyword>
<evidence type="ECO:0000259" key="7">
    <source>
        <dbReference type="Pfam" id="PF12555"/>
    </source>
</evidence>
<keyword evidence="3" id="KW-0418">Kinase</keyword>
<keyword evidence="2" id="KW-0547">Nucleotide-binding</keyword>
<dbReference type="EMBL" id="BAAAPC010000004">
    <property type="protein sequence ID" value="GAA1987242.1"/>
    <property type="molecule type" value="Genomic_DNA"/>
</dbReference>
<keyword evidence="6" id="KW-0812">Transmembrane</keyword>
<keyword evidence="1" id="KW-0808">Transferase</keyword>
<sequence length="402" mass="43188">MKVPAALSARLTKLRRPLPDDGSSGITAPARSDRRTKDLTKRLKPGDIAIIDHVDIDRVSAEALLERGVSAVLNVATSISGRYPNLGPSLIVEAGIPLVDDVDPEIFSRVHDGEELRLDAGTLYRGDEVLAKGVVQNVESVAAAMAEARAGLSVQLEAFAANTMEYLKRERELLFDGVGIPDLHTRIDGRHVLIVVRGYHYREDISTLRSYIREYRPVMIGVDGGADALLEAGYRPGIIVGDFDSVSDHALATGAELVVHAYRDGRAPGLKRLTDLGYEAIVFPATGTSEDVAMMLADDSGATLIVAVGTHATLEEFLDKGRAGMASTFLTRLRIGGKLVDAKGVSRLYRSRISPWALLALVAASLLTVLVAGYSSPAGQVFLTSLAARWDALAYWLTGLFT</sequence>
<dbReference type="Proteomes" id="UP001501585">
    <property type="component" value="Unassembled WGS sequence"/>
</dbReference>
<dbReference type="Gene3D" id="3.40.50.10240">
    <property type="entry name" value="Thiamin pyrophosphokinase, catalytic domain"/>
    <property type="match status" value="1"/>
</dbReference>
<organism evidence="8 9">
    <name type="scientific">Nocardiopsis rhodophaea</name>
    <dbReference type="NCBI Taxonomy" id="280238"/>
    <lineage>
        <taxon>Bacteria</taxon>
        <taxon>Bacillati</taxon>
        <taxon>Actinomycetota</taxon>
        <taxon>Actinomycetes</taxon>
        <taxon>Streptosporangiales</taxon>
        <taxon>Nocardiopsidaceae</taxon>
        <taxon>Nocardiopsis</taxon>
    </lineage>
</organism>
<dbReference type="InterPro" id="IPR036759">
    <property type="entry name" value="TPK_catalytic_sf"/>
</dbReference>
<evidence type="ECO:0000313" key="8">
    <source>
        <dbReference type="EMBL" id="GAA1987242.1"/>
    </source>
</evidence>
<dbReference type="NCBIfam" id="NF040608">
    <property type="entry name" value="division_SteA"/>
    <property type="match status" value="1"/>
</dbReference>
<reference evidence="9" key="1">
    <citation type="journal article" date="2019" name="Int. J. Syst. Evol. Microbiol.">
        <title>The Global Catalogue of Microorganisms (GCM) 10K type strain sequencing project: providing services to taxonomists for standard genome sequencing and annotation.</title>
        <authorList>
            <consortium name="The Broad Institute Genomics Platform"/>
            <consortium name="The Broad Institute Genome Sequencing Center for Infectious Disease"/>
            <person name="Wu L."/>
            <person name="Ma J."/>
        </authorList>
    </citation>
    <scope>NUCLEOTIDE SEQUENCE [LARGE SCALE GENOMIC DNA]</scope>
    <source>
        <strain evidence="9">JCM 15313</strain>
    </source>
</reference>
<evidence type="ECO:0000256" key="2">
    <source>
        <dbReference type="ARBA" id="ARBA00022741"/>
    </source>
</evidence>
<keyword evidence="6" id="KW-0472">Membrane</keyword>
<proteinExistence type="predicted"/>
<dbReference type="InterPro" id="IPR047795">
    <property type="entry name" value="Put_SteA-like"/>
</dbReference>
<gene>
    <name evidence="8" type="primary">steA</name>
    <name evidence="8" type="ORF">GCM10009799_11030</name>
</gene>
<evidence type="ECO:0000313" key="9">
    <source>
        <dbReference type="Proteomes" id="UP001501585"/>
    </source>
</evidence>
<evidence type="ECO:0000256" key="4">
    <source>
        <dbReference type="ARBA" id="ARBA00022840"/>
    </source>
</evidence>
<evidence type="ECO:0000256" key="1">
    <source>
        <dbReference type="ARBA" id="ARBA00022679"/>
    </source>
</evidence>
<protein>
    <submittedName>
        <fullName evidence="8">Cytokinetic ring protein SteA</fullName>
    </submittedName>
</protein>
<name>A0ABP5DZ36_9ACTN</name>
<evidence type="ECO:0000256" key="6">
    <source>
        <dbReference type="SAM" id="Phobius"/>
    </source>
</evidence>
<evidence type="ECO:0000256" key="5">
    <source>
        <dbReference type="SAM" id="MobiDB-lite"/>
    </source>
</evidence>
<dbReference type="SUPFAM" id="SSF63999">
    <property type="entry name" value="Thiamin pyrophosphokinase, catalytic domain"/>
    <property type="match status" value="1"/>
</dbReference>
<evidence type="ECO:0000256" key="3">
    <source>
        <dbReference type="ARBA" id="ARBA00022777"/>
    </source>
</evidence>
<keyword evidence="4" id="KW-0067">ATP-binding</keyword>